<feature type="compositionally biased region" description="Basic and acidic residues" evidence="7">
    <location>
        <begin position="1938"/>
        <end position="2029"/>
    </location>
</feature>
<feature type="compositionally biased region" description="Basic and acidic residues" evidence="7">
    <location>
        <begin position="1897"/>
        <end position="1923"/>
    </location>
</feature>
<feature type="domain" description="Calpain catalytic" evidence="9">
    <location>
        <begin position="27"/>
        <end position="338"/>
    </location>
</feature>
<dbReference type="Pfam" id="PF08238">
    <property type="entry name" value="Sel1"/>
    <property type="match status" value="16"/>
</dbReference>
<dbReference type="InterPro" id="IPR038765">
    <property type="entry name" value="Papain-like_cys_pep_sf"/>
</dbReference>
<dbReference type="SMART" id="SM00230">
    <property type="entry name" value="CysPc"/>
    <property type="match status" value="1"/>
</dbReference>
<evidence type="ECO:0000259" key="8">
    <source>
        <dbReference type="PROSITE" id="PS50011"/>
    </source>
</evidence>
<feature type="binding site" evidence="6">
    <location>
        <position position="843"/>
    </location>
    <ligand>
        <name>ATP</name>
        <dbReference type="ChEBI" id="CHEBI:30616"/>
    </ligand>
</feature>
<feature type="compositionally biased region" description="Acidic residues" evidence="7">
    <location>
        <begin position="1141"/>
        <end position="1164"/>
    </location>
</feature>
<comment type="caution">
    <text evidence="10">The sequence shown here is derived from an EMBL/GenBank/DDBJ whole genome shotgun (WGS) entry which is preliminary data.</text>
</comment>
<feature type="region of interest" description="Disordered" evidence="7">
    <location>
        <begin position="2183"/>
        <end position="2248"/>
    </location>
</feature>
<keyword evidence="1" id="KW-0418">Kinase</keyword>
<organism evidence="10 11">
    <name type="scientific">Tritrichomonas musculus</name>
    <dbReference type="NCBI Taxonomy" id="1915356"/>
    <lineage>
        <taxon>Eukaryota</taxon>
        <taxon>Metamonada</taxon>
        <taxon>Parabasalia</taxon>
        <taxon>Tritrichomonadida</taxon>
        <taxon>Tritrichomonadidae</taxon>
        <taxon>Tritrichomonas</taxon>
    </lineage>
</organism>
<comment type="caution">
    <text evidence="5">Lacks conserved residue(s) required for the propagation of feature annotation.</text>
</comment>
<dbReference type="SMART" id="SM00219">
    <property type="entry name" value="TyrKc"/>
    <property type="match status" value="2"/>
</dbReference>
<gene>
    <name evidence="10" type="ORF">M9Y10_005098</name>
</gene>
<feature type="region of interest" description="Disordered" evidence="7">
    <location>
        <begin position="1135"/>
        <end position="1454"/>
    </location>
</feature>
<keyword evidence="11" id="KW-1185">Reference proteome</keyword>
<protein>
    <recommendedName>
        <fullName evidence="12">Protein kinase domain-containing protein</fullName>
    </recommendedName>
</protein>
<evidence type="ECO:0000256" key="4">
    <source>
        <dbReference type="ARBA" id="ARBA00038101"/>
    </source>
</evidence>
<keyword evidence="3 6" id="KW-0067">ATP-binding</keyword>
<evidence type="ECO:0000256" key="7">
    <source>
        <dbReference type="SAM" id="MobiDB-lite"/>
    </source>
</evidence>
<feature type="compositionally biased region" description="Polar residues" evidence="7">
    <location>
        <begin position="1924"/>
        <end position="1937"/>
    </location>
</feature>
<feature type="compositionally biased region" description="Basic and acidic residues" evidence="7">
    <location>
        <begin position="2224"/>
        <end position="2244"/>
    </location>
</feature>
<evidence type="ECO:0000313" key="10">
    <source>
        <dbReference type="EMBL" id="KAK8878331.1"/>
    </source>
</evidence>
<keyword evidence="1" id="KW-0723">Serine/threonine-protein kinase</keyword>
<dbReference type="Proteomes" id="UP001470230">
    <property type="component" value="Unassembled WGS sequence"/>
</dbReference>
<dbReference type="Pfam" id="PF00069">
    <property type="entry name" value="Pkinase"/>
    <property type="match status" value="1"/>
</dbReference>
<evidence type="ECO:0000259" key="9">
    <source>
        <dbReference type="PROSITE" id="PS50203"/>
    </source>
</evidence>
<dbReference type="InterPro" id="IPR000719">
    <property type="entry name" value="Prot_kinase_dom"/>
</dbReference>
<dbReference type="Gene3D" id="1.10.510.10">
    <property type="entry name" value="Transferase(Phosphotransferase) domain 1"/>
    <property type="match status" value="2"/>
</dbReference>
<dbReference type="PROSITE" id="PS50011">
    <property type="entry name" value="PROTEIN_KINASE_DOM"/>
    <property type="match status" value="2"/>
</dbReference>
<dbReference type="InterPro" id="IPR050767">
    <property type="entry name" value="Sel1_AlgK"/>
</dbReference>
<dbReference type="InterPro" id="IPR008271">
    <property type="entry name" value="Ser/Thr_kinase_AS"/>
</dbReference>
<accession>A0ABR2JKQ5</accession>
<dbReference type="InterPro" id="IPR011009">
    <property type="entry name" value="Kinase-like_dom_sf"/>
</dbReference>
<dbReference type="SMART" id="SM00220">
    <property type="entry name" value="S_TKc"/>
    <property type="match status" value="2"/>
</dbReference>
<evidence type="ECO:0000256" key="1">
    <source>
        <dbReference type="ARBA" id="ARBA00022527"/>
    </source>
</evidence>
<keyword evidence="1" id="KW-0808">Transferase</keyword>
<feature type="compositionally biased region" description="Basic and acidic residues" evidence="7">
    <location>
        <begin position="1165"/>
        <end position="1443"/>
    </location>
</feature>
<dbReference type="Pfam" id="PF00648">
    <property type="entry name" value="Peptidase_C2"/>
    <property type="match status" value="1"/>
</dbReference>
<evidence type="ECO:0000313" key="11">
    <source>
        <dbReference type="Proteomes" id="UP001470230"/>
    </source>
</evidence>
<dbReference type="PANTHER" id="PTHR11102">
    <property type="entry name" value="SEL-1-LIKE PROTEIN"/>
    <property type="match status" value="1"/>
</dbReference>
<dbReference type="PROSITE" id="PS00108">
    <property type="entry name" value="PROTEIN_KINASE_ST"/>
    <property type="match status" value="1"/>
</dbReference>
<feature type="domain" description="Protein kinase" evidence="8">
    <location>
        <begin position="814"/>
        <end position="1088"/>
    </location>
</feature>
<proteinExistence type="inferred from homology"/>
<dbReference type="PROSITE" id="PS00107">
    <property type="entry name" value="PROTEIN_KINASE_ATP"/>
    <property type="match status" value="1"/>
</dbReference>
<feature type="region of interest" description="Disordered" evidence="7">
    <location>
        <begin position="2298"/>
        <end position="2343"/>
    </location>
</feature>
<dbReference type="InterPro" id="IPR020635">
    <property type="entry name" value="Tyr_kinase_cat_dom"/>
</dbReference>
<dbReference type="Pfam" id="PF07714">
    <property type="entry name" value="PK_Tyr_Ser-Thr"/>
    <property type="match status" value="1"/>
</dbReference>
<name>A0ABR2JKQ5_9EUKA</name>
<evidence type="ECO:0000256" key="6">
    <source>
        <dbReference type="PROSITE-ProRule" id="PRU10141"/>
    </source>
</evidence>
<dbReference type="InterPro" id="IPR017441">
    <property type="entry name" value="Protein_kinase_ATP_BS"/>
</dbReference>
<dbReference type="SMART" id="SM00671">
    <property type="entry name" value="SEL1"/>
    <property type="match status" value="15"/>
</dbReference>
<evidence type="ECO:0000256" key="2">
    <source>
        <dbReference type="ARBA" id="ARBA00022741"/>
    </source>
</evidence>
<keyword evidence="2 6" id="KW-0547">Nucleotide-binding</keyword>
<evidence type="ECO:0008006" key="12">
    <source>
        <dbReference type="Google" id="ProtNLM"/>
    </source>
</evidence>
<reference evidence="10 11" key="1">
    <citation type="submission" date="2024-04" db="EMBL/GenBank/DDBJ databases">
        <title>Tritrichomonas musculus Genome.</title>
        <authorList>
            <person name="Alves-Ferreira E."/>
            <person name="Grigg M."/>
            <person name="Lorenzi H."/>
            <person name="Galac M."/>
        </authorList>
    </citation>
    <scope>NUCLEOTIDE SEQUENCE [LARGE SCALE GENOMIC DNA]</scope>
    <source>
        <strain evidence="10 11">EAF2021</strain>
    </source>
</reference>
<dbReference type="InterPro" id="IPR001300">
    <property type="entry name" value="Peptidase_C2_calpain_cat"/>
</dbReference>
<sequence length="2562" mass="294616">MMNIDVFINEANHYLDILSGYEENGELFTDTNFYPSSTYIIKDSKINLSPEKQKWERVDKYYSAPLFQKDVINENTIKQGDLDDYFLISIFYKIAQTPDFIEKLFDTRTKRDAKKEYINSINIKCGAVIVYFHKFGRKIPILIDTLIPFNSETKKPYFSHPSDFNYSPWFCLVEKAYAKLNGSYSSIVDRPFSQIIYNLFGYFSYSQQICNYLRDHQDEENFEENEYLFKKLLNLYSKGKIFGASISLKKINQNEIIDSNLIPEKIYLILKIQKGDGKNFIRLRSPCENHEWNGNWSNSSNLWTQELKRTLDVNSENSNGTFWMIDRDFFHYFSLFYIVQPINSNYFSKEITIKCESDKNESKYTFKLKNFDVKKSDKIKILIQIETNFQLFIKFDEEEKELIETTFFTSQIKLKEKSTFDFYIEKVNKDLVNEEFYIRFHCKHDFDIFDQEENLLTPTNSKRSLKDRPIHNFSGLNHSLNLKKYEKVENLDKRRFCDEYKIKEVKSGTFYTAKVYTLSNELKRVKQDIKCTSMFNHPSIMKFVGLSLTDFEQKSNPVVVTEYAKNGTLKQVLNNKCPEWNETKILINIYGIASAMSYIHSHGLIHRDLRPSNIQEDENFYPKICNFCLSKFVDNENAILEDNQSSFVEVFKDMCYKAPESLSSSEYSTASDVYSFGMIVYELLSNENSSFNTNQIISFVNEGQRPKLPSSIPDCYRELVEQCYSQNPIDRPSFDDIVIKLKENQDFITEKVDKEEYLKYVTFVDDSLKIELVEVSTDSNVIISSNNSSVNDNESDFNDSNLNLKMKNIEISKFDKLEKIGAGHFSFVYKIVEKETMNYYAAKRSISCLNTEQNKDEIDLFSNEVFILSKMNHPCVLKFIGYSPIDFNSQQYPVIVTEYYERGTLKHVLDSEKKGFHIEGWNETKRLINIYGIASAMSYIHSLNIIHRDLKPDNIFLDANLCPILGDFGISVDLSKNVSDNDHFIDYKTAGTARYIAPEIFRSNDYSKPGDVYSFAITLYYILTCEIPSASSTVAVMYKVLRGERLEFNESVPECFRNLICRCWCENPDERLTFDQIVELLESSQDFVSDAVDREAYFGYINVIKSRMEVKNSGECSEKGKNEIQAVTENASKKEINLYNTDDDAASYNEETSDDIDDHQEEEETPKQPEKEEEKQPEKEEEKQPEKEEEKQPEKEEEKQPEKEEEKQPEKEEEKQPEKEEEKQPEKEEEKQPEKEEEKQPEKEEEKQPEKEEEKQPEKEEEKQPEKEEEKQPEKEEEKQPEKEEEKQPEKEEEKQPEKEEEKQPEKEEEKQPEKEEEKQPEKEEEKQPEKEEEKQPEKEEEKQPEKEEEKQPEKEEEKQPEKVDIEKHPEKEEEKQPEKEEEKQPGKKEEEKQLEKGEEKPPEKKDIEKQPEKEEEEKKPEEKEEEKQPEEKEEEKQPKEEGAEGGGSDDPLFITSSHSYSFLSDENLYNLYTIAAKKNDPNALFYLGNCHLHGRGVRKSQSKAASYFQRASDLGHANSQFALACMYSEGDGVPQDHLKATQLYMQAASSGHADAQFALGCMHYSGDRRKAFELFKKSADGGNLNAQCRLAGLYLMGEEGVLEKDAQKAFELYQKAADNGHLTAKLELGLLLLEGEEGVSKDIQKAAQLFEQAANLGDKEAQFNIGVLYYKGLGVPEDKMKSAHFFALAADQQHPCAQFNLAKMYHKGEILAIVDTKKAVELYKKAADQNYAKAQYMLGMMYSKGDIGIEKNSMEAVKYYEMAAKNGIPEAQLNLGVIYFKGDGDVAPDKRRAVQLFTMASESNPTAQYNLANLYQNGDGVERDVQKAVGLYARAAEGGSKEACHNLGVLYETGDGGVERDTRKAFEYYRKGAELGNKKSQTNLQLMMQRGEAPVEDGREKTKKVDSPEEIEETSKKEDESKPGNSEPSNPSISQEATKEDKSDEKHETAQKGKSDEKHETAQKGKSDEKHDTKKEDKSDKKHETTKEDKSDEKHETTKEDKSDKKHETAQKGKSDEKHDTKKEDKSDAKHKKHARSKSKEARKEAGASAAFIGPRESGEIFSPAAVFDLTDDQKTLERARAHRARKEIRLAVECYEESARQGNAEASFELGELYMGVDGVAEDLDKAESCFKAASKDVTQSFVRIGDIYKRRGMRKKAREFYFLAYDAGVAGAREIFKQQFTAEEPMNSKNRHLQPMPSPRNRRKTQEGRKPPSLNSQAPKDAAHSRSKARETARKSQKDSGEAGSFVKSKLKVQVASPVRQNPSDSMFASRFAQPVMKARPAVADPVRQKAEAAERYDIRLGKRPTNDGPVRTGKKLAQNRQRFASYSPPIPRRNTYALNDDSCNCEEDEEAEYHQFTLPPVSRNDAEFEDEDESFDSQSMTSSLSSSFMFTSNDDSGEVRPPSEPSSPCGSPRRKIRRLEEKAKKGDSQASFLLGACYGQGAGVPMDKTKALRYYVKASRCGNADAQFEAGAYYANGKGTQTDKNKAFKFYKKAAMNGHNKAQYAVANFYEYGIGQVQQDYQKAAKWYKKSAKQGNQNDIKIVKKSKTPLLEDVDDDE</sequence>
<dbReference type="Gene3D" id="1.25.40.10">
    <property type="entry name" value="Tetratricopeptide repeat domain"/>
    <property type="match status" value="6"/>
</dbReference>
<dbReference type="InterPro" id="IPR001245">
    <property type="entry name" value="Ser-Thr/Tyr_kinase_cat_dom"/>
</dbReference>
<dbReference type="InterPro" id="IPR011990">
    <property type="entry name" value="TPR-like_helical_dom_sf"/>
</dbReference>
<comment type="similarity">
    <text evidence="4">Belongs to the sel-1 family.</text>
</comment>
<evidence type="ECO:0000256" key="5">
    <source>
        <dbReference type="PROSITE-ProRule" id="PRU00239"/>
    </source>
</evidence>
<feature type="region of interest" description="Disordered" evidence="7">
    <location>
        <begin position="2370"/>
        <end position="2419"/>
    </location>
</feature>
<dbReference type="SUPFAM" id="SSF54001">
    <property type="entry name" value="Cysteine proteinases"/>
    <property type="match status" value="1"/>
</dbReference>
<dbReference type="SUPFAM" id="SSF56112">
    <property type="entry name" value="Protein kinase-like (PK-like)"/>
    <property type="match status" value="2"/>
</dbReference>
<feature type="compositionally biased region" description="Low complexity" evidence="7">
    <location>
        <begin position="2380"/>
        <end position="2396"/>
    </location>
</feature>
<evidence type="ECO:0000256" key="3">
    <source>
        <dbReference type="ARBA" id="ARBA00022840"/>
    </source>
</evidence>
<dbReference type="EMBL" id="JAPFFF010000011">
    <property type="protein sequence ID" value="KAK8878331.1"/>
    <property type="molecule type" value="Genomic_DNA"/>
</dbReference>
<dbReference type="InterPro" id="IPR006597">
    <property type="entry name" value="Sel1-like"/>
</dbReference>
<dbReference type="SUPFAM" id="SSF81901">
    <property type="entry name" value="HCP-like"/>
    <property type="match status" value="6"/>
</dbReference>
<feature type="region of interest" description="Disordered" evidence="7">
    <location>
        <begin position="1890"/>
        <end position="2056"/>
    </location>
</feature>
<dbReference type="PROSITE" id="PS50203">
    <property type="entry name" value="CALPAIN_CAT"/>
    <property type="match status" value="1"/>
</dbReference>
<dbReference type="Gene3D" id="3.90.70.10">
    <property type="entry name" value="Cysteine proteinases"/>
    <property type="match status" value="1"/>
</dbReference>
<feature type="domain" description="Protein kinase" evidence="8">
    <location>
        <begin position="485"/>
        <end position="748"/>
    </location>
</feature>
<dbReference type="PANTHER" id="PTHR11102:SF160">
    <property type="entry name" value="ERAD-ASSOCIATED E3 UBIQUITIN-PROTEIN LIGASE COMPONENT HRD3"/>
    <property type="match status" value="1"/>
</dbReference>